<evidence type="ECO:0000256" key="11">
    <source>
        <dbReference type="ARBA" id="ARBA00023242"/>
    </source>
</evidence>
<dbReference type="InterPro" id="IPR009287">
    <property type="entry name" value="Spt4"/>
</dbReference>
<dbReference type="SMART" id="SM01389">
    <property type="entry name" value="Spt4"/>
    <property type="match status" value="1"/>
</dbReference>
<evidence type="ECO:0000256" key="2">
    <source>
        <dbReference type="ARBA" id="ARBA00010464"/>
    </source>
</evidence>
<dbReference type="GO" id="GO:0032044">
    <property type="term" value="C:DSIF complex"/>
    <property type="evidence" value="ECO:0007669"/>
    <property type="project" value="TreeGrafter"/>
</dbReference>
<protein>
    <recommendedName>
        <fullName evidence="3 12">Transcription elongation factor SPT4</fullName>
    </recommendedName>
</protein>
<dbReference type="InterPro" id="IPR029040">
    <property type="entry name" value="RPABC4/Spt4"/>
</dbReference>
<dbReference type="EMBL" id="FN653027">
    <property type="protein sequence ID" value="CBY07939.1"/>
    <property type="molecule type" value="Genomic_DNA"/>
</dbReference>
<sequence>MSIQSIPRHDRNLRACLICSMIKTTEDFERQGCDNCKHYLHFQGNRDLMIECTSSSFTGMIGMMTPDQSWVAKWQRIDKFTPGMYAISVNGRLPQSILNELKGKCIYLRDRDTSLRMKD</sequence>
<keyword evidence="15" id="KW-1185">Reference proteome</keyword>
<evidence type="ECO:0000256" key="1">
    <source>
        <dbReference type="ARBA" id="ARBA00004123"/>
    </source>
</evidence>
<evidence type="ECO:0000256" key="12">
    <source>
        <dbReference type="PIRNR" id="PIRNR025023"/>
    </source>
</evidence>
<dbReference type="GO" id="GO:0000993">
    <property type="term" value="F:RNA polymerase II complex binding"/>
    <property type="evidence" value="ECO:0007669"/>
    <property type="project" value="TreeGrafter"/>
</dbReference>
<keyword evidence="7" id="KW-0862">Zinc</keyword>
<dbReference type="Pfam" id="PF06093">
    <property type="entry name" value="Spt4"/>
    <property type="match status" value="1"/>
</dbReference>
<evidence type="ECO:0000259" key="13">
    <source>
        <dbReference type="SMART" id="SM01389"/>
    </source>
</evidence>
<evidence type="ECO:0000256" key="9">
    <source>
        <dbReference type="ARBA" id="ARBA00023159"/>
    </source>
</evidence>
<dbReference type="FunFam" id="3.30.40.210:FF:000001">
    <property type="entry name" value="Transcription elongation factor SPT4"/>
    <property type="match status" value="1"/>
</dbReference>
<reference evidence="14" key="1">
    <citation type="journal article" date="2010" name="Science">
        <title>Plasticity of animal genome architecture unmasked by rapid evolution of a pelagic tunicate.</title>
        <authorList>
            <person name="Denoeud F."/>
            <person name="Henriet S."/>
            <person name="Mungpakdee S."/>
            <person name="Aury J.M."/>
            <person name="Da Silva C."/>
            <person name="Brinkmann H."/>
            <person name="Mikhaleva J."/>
            <person name="Olsen L.C."/>
            <person name="Jubin C."/>
            <person name="Canestro C."/>
            <person name="Bouquet J.M."/>
            <person name="Danks G."/>
            <person name="Poulain J."/>
            <person name="Campsteijn C."/>
            <person name="Adamski M."/>
            <person name="Cross I."/>
            <person name="Yadetie F."/>
            <person name="Muffato M."/>
            <person name="Louis A."/>
            <person name="Butcher S."/>
            <person name="Tsagkogeorga G."/>
            <person name="Konrad A."/>
            <person name="Singh S."/>
            <person name="Jensen M.F."/>
            <person name="Cong E.H."/>
            <person name="Eikeseth-Otteraa H."/>
            <person name="Noel B."/>
            <person name="Anthouard V."/>
            <person name="Porcel B.M."/>
            <person name="Kachouri-Lafond R."/>
            <person name="Nishino A."/>
            <person name="Ugolini M."/>
            <person name="Chourrout P."/>
            <person name="Nishida H."/>
            <person name="Aasland R."/>
            <person name="Huzurbazar S."/>
            <person name="Westhof E."/>
            <person name="Delsuc F."/>
            <person name="Lehrach H."/>
            <person name="Reinhardt R."/>
            <person name="Weissenbach J."/>
            <person name="Roy S.W."/>
            <person name="Artiguenave F."/>
            <person name="Postlethwait J.H."/>
            <person name="Manak J.R."/>
            <person name="Thompson E.M."/>
            <person name="Jaillon O."/>
            <person name="Du Pasquier L."/>
            <person name="Boudinot P."/>
            <person name="Liberles D.A."/>
            <person name="Volff J.N."/>
            <person name="Philippe H."/>
            <person name="Lenhard B."/>
            <person name="Roest Crollius H."/>
            <person name="Wincker P."/>
            <person name="Chourrout D."/>
        </authorList>
    </citation>
    <scope>NUCLEOTIDE SEQUENCE [LARGE SCALE GENOMIC DNA]</scope>
</reference>
<dbReference type="InParanoid" id="E4X6W5"/>
<comment type="function">
    <text evidence="12">Component of the DRB sensitivity-inducing factor complex (DSIF complex), which regulates transcription elongation by RNA polymerase II.</text>
</comment>
<keyword evidence="8" id="KW-0805">Transcription regulation</keyword>
<evidence type="ECO:0000256" key="3">
    <source>
        <dbReference type="ARBA" id="ARBA00020182"/>
    </source>
</evidence>
<dbReference type="PANTHER" id="PTHR12882:SF1">
    <property type="entry name" value="TRANSCRIPTION ELONGATION FACTOR SPT4"/>
    <property type="match status" value="1"/>
</dbReference>
<organism evidence="14">
    <name type="scientific">Oikopleura dioica</name>
    <name type="common">Tunicate</name>
    <dbReference type="NCBI Taxonomy" id="34765"/>
    <lineage>
        <taxon>Eukaryota</taxon>
        <taxon>Metazoa</taxon>
        <taxon>Chordata</taxon>
        <taxon>Tunicata</taxon>
        <taxon>Appendicularia</taxon>
        <taxon>Copelata</taxon>
        <taxon>Oikopleuridae</taxon>
        <taxon>Oikopleura</taxon>
    </lineage>
</organism>
<evidence type="ECO:0000256" key="5">
    <source>
        <dbReference type="ARBA" id="ARBA00022723"/>
    </source>
</evidence>
<dbReference type="Proteomes" id="UP000001307">
    <property type="component" value="Unassembled WGS sequence"/>
</dbReference>
<name>E4X6W5_OIKDI</name>
<keyword evidence="11 12" id="KW-0539">Nucleus</keyword>
<comment type="subcellular location">
    <subcellularLocation>
        <location evidence="1 12">Nucleus</location>
    </subcellularLocation>
</comment>
<keyword evidence="4" id="KW-0678">Repressor</keyword>
<keyword evidence="10 12" id="KW-0804">Transcription</keyword>
<dbReference type="SUPFAM" id="SSF63393">
    <property type="entry name" value="RNA polymerase subunits"/>
    <property type="match status" value="1"/>
</dbReference>
<dbReference type="Gene3D" id="3.30.40.210">
    <property type="match status" value="1"/>
</dbReference>
<keyword evidence="6" id="KW-0863">Zinc-finger</keyword>
<evidence type="ECO:0000313" key="14">
    <source>
        <dbReference type="EMBL" id="CBY07939.1"/>
    </source>
</evidence>
<evidence type="ECO:0000256" key="6">
    <source>
        <dbReference type="ARBA" id="ARBA00022771"/>
    </source>
</evidence>
<dbReference type="GO" id="GO:0008270">
    <property type="term" value="F:zinc ion binding"/>
    <property type="evidence" value="ECO:0007669"/>
    <property type="project" value="UniProtKB-KW"/>
</dbReference>
<evidence type="ECO:0000256" key="10">
    <source>
        <dbReference type="ARBA" id="ARBA00023163"/>
    </source>
</evidence>
<dbReference type="OrthoDB" id="248751at2759"/>
<feature type="domain" description="Spt4/RpoE2 zinc finger" evidence="13">
    <location>
        <begin position="13"/>
        <end position="90"/>
    </location>
</feature>
<evidence type="ECO:0000256" key="8">
    <source>
        <dbReference type="ARBA" id="ARBA00023015"/>
    </source>
</evidence>
<dbReference type="InterPro" id="IPR022800">
    <property type="entry name" value="Spt4/RpoE2_Znf"/>
</dbReference>
<dbReference type="PIRSF" id="PIRSF025023">
    <property type="entry name" value="Spt4"/>
    <property type="match status" value="1"/>
</dbReference>
<dbReference type="FunCoup" id="E4X6W5">
    <property type="interactions" value="139"/>
</dbReference>
<accession>E4X6W5</accession>
<dbReference type="AlphaFoldDB" id="E4X6W5"/>
<evidence type="ECO:0000256" key="7">
    <source>
        <dbReference type="ARBA" id="ARBA00022833"/>
    </source>
</evidence>
<dbReference type="CDD" id="cd07973">
    <property type="entry name" value="Spt4"/>
    <property type="match status" value="1"/>
</dbReference>
<dbReference type="InterPro" id="IPR038510">
    <property type="entry name" value="Spt4_sf"/>
</dbReference>
<evidence type="ECO:0000313" key="15">
    <source>
        <dbReference type="Proteomes" id="UP000001307"/>
    </source>
</evidence>
<evidence type="ECO:0000256" key="4">
    <source>
        <dbReference type="ARBA" id="ARBA00022491"/>
    </source>
</evidence>
<dbReference type="GO" id="GO:0140673">
    <property type="term" value="P:transcription elongation-coupled chromatin remodeling"/>
    <property type="evidence" value="ECO:0007669"/>
    <property type="project" value="InterPro"/>
</dbReference>
<dbReference type="GO" id="GO:0006355">
    <property type="term" value="P:regulation of DNA-templated transcription"/>
    <property type="evidence" value="ECO:0007669"/>
    <property type="project" value="InterPro"/>
</dbReference>
<keyword evidence="9" id="KW-0010">Activator</keyword>
<comment type="similarity">
    <text evidence="2 12">Belongs to the SPT4 family.</text>
</comment>
<keyword evidence="5" id="KW-0479">Metal-binding</keyword>
<dbReference type="PANTHER" id="PTHR12882">
    <property type="entry name" value="SUPPRESSOR OF TY 4"/>
    <property type="match status" value="1"/>
</dbReference>
<proteinExistence type="inferred from homology"/>
<gene>
    <name evidence="14" type="ORF">GSOID_T00003302001</name>
</gene>